<evidence type="ECO:0000313" key="2">
    <source>
        <dbReference type="Proteomes" id="UP001144978"/>
    </source>
</evidence>
<evidence type="ECO:0000313" key="1">
    <source>
        <dbReference type="EMBL" id="KAJ2986078.1"/>
    </source>
</evidence>
<name>A0ACC1P396_9APHY</name>
<dbReference type="EMBL" id="JANSHE010003440">
    <property type="protein sequence ID" value="KAJ2986078.1"/>
    <property type="molecule type" value="Genomic_DNA"/>
</dbReference>
<protein>
    <submittedName>
        <fullName evidence="1">Uncharacterized protein</fullName>
    </submittedName>
</protein>
<dbReference type="Proteomes" id="UP001144978">
    <property type="component" value="Unassembled WGS sequence"/>
</dbReference>
<keyword evidence="2" id="KW-1185">Reference proteome</keyword>
<organism evidence="1 2">
    <name type="scientific">Trametes sanguinea</name>
    <dbReference type="NCBI Taxonomy" id="158606"/>
    <lineage>
        <taxon>Eukaryota</taxon>
        <taxon>Fungi</taxon>
        <taxon>Dikarya</taxon>
        <taxon>Basidiomycota</taxon>
        <taxon>Agaricomycotina</taxon>
        <taxon>Agaricomycetes</taxon>
        <taxon>Polyporales</taxon>
        <taxon>Polyporaceae</taxon>
        <taxon>Trametes</taxon>
    </lineage>
</organism>
<comment type="caution">
    <text evidence="1">The sequence shown here is derived from an EMBL/GenBank/DDBJ whole genome shotgun (WGS) entry which is preliminary data.</text>
</comment>
<sequence>MLRGWTKVMLLFELVQHLDDLDAKMSQDLASIKKLREMLKGETKGIGSQRRTLLAMIATMTADYDKATVQLFKHPRMAEDVILLPDTAPTGLGGESFIANRIASHPLIHICGLRYGAASSAVGAKASYTYINGRQPVKIDHILDITHARDDRSLPLLTSTCAIVRPFMTDGTVPEMPWHCASDLGIGTWLHNRLGSPIVVDVKSFSGQFALAEVPHGLDKLWVTISLVHSAQEPDDDWPFED</sequence>
<proteinExistence type="predicted"/>
<gene>
    <name evidence="1" type="ORF">NUW54_g9909</name>
</gene>
<reference evidence="1" key="1">
    <citation type="submission" date="2022-08" db="EMBL/GenBank/DDBJ databases">
        <title>Genome Sequence of Pycnoporus sanguineus.</title>
        <authorList>
            <person name="Buettner E."/>
        </authorList>
    </citation>
    <scope>NUCLEOTIDE SEQUENCE</scope>
    <source>
        <strain evidence="1">CG-C14</strain>
    </source>
</reference>
<accession>A0ACC1P396</accession>